<feature type="transmembrane region" description="Helical" evidence="9">
    <location>
        <begin position="467"/>
        <end position="485"/>
    </location>
</feature>
<evidence type="ECO:0000256" key="4">
    <source>
        <dbReference type="ARBA" id="ARBA00022692"/>
    </source>
</evidence>
<comment type="caution">
    <text evidence="10">The sequence shown here is derived from an EMBL/GenBank/DDBJ whole genome shotgun (WGS) entry which is preliminary data.</text>
</comment>
<dbReference type="Proteomes" id="UP000837801">
    <property type="component" value="Unassembled WGS sequence"/>
</dbReference>
<feature type="transmembrane region" description="Helical" evidence="9">
    <location>
        <begin position="603"/>
        <end position="623"/>
    </location>
</feature>
<organism evidence="10 11">
    <name type="scientific">[Candida] railenensis</name>
    <dbReference type="NCBI Taxonomy" id="45579"/>
    <lineage>
        <taxon>Eukaryota</taxon>
        <taxon>Fungi</taxon>
        <taxon>Dikarya</taxon>
        <taxon>Ascomycota</taxon>
        <taxon>Saccharomycotina</taxon>
        <taxon>Pichiomycetes</taxon>
        <taxon>Debaryomycetaceae</taxon>
        <taxon>Kurtzmaniella</taxon>
    </lineage>
</organism>
<proteinExistence type="inferred from homology"/>
<evidence type="ECO:0000256" key="2">
    <source>
        <dbReference type="ARBA" id="ARBA00008807"/>
    </source>
</evidence>
<feature type="transmembrane region" description="Helical" evidence="9">
    <location>
        <begin position="856"/>
        <end position="877"/>
    </location>
</feature>
<name>A0A9P0QS16_9ASCO</name>
<dbReference type="GO" id="GO:0015031">
    <property type="term" value="P:protein transport"/>
    <property type="evidence" value="ECO:0007669"/>
    <property type="project" value="UniProtKB-KW"/>
</dbReference>
<feature type="transmembrane region" description="Helical" evidence="9">
    <location>
        <begin position="629"/>
        <end position="651"/>
    </location>
</feature>
<dbReference type="PANTHER" id="PTHR22601">
    <property type="entry name" value="ISP4 LIKE PROTEIN"/>
    <property type="match status" value="1"/>
</dbReference>
<evidence type="ECO:0000256" key="7">
    <source>
        <dbReference type="ARBA" id="ARBA00022989"/>
    </source>
</evidence>
<dbReference type="OrthoDB" id="9986677at2759"/>
<keyword evidence="6" id="KW-0653">Protein transport</keyword>
<dbReference type="AlphaFoldDB" id="A0A9P0QS16"/>
<dbReference type="NCBIfam" id="TIGR00728">
    <property type="entry name" value="OPT_sfam"/>
    <property type="match status" value="1"/>
</dbReference>
<evidence type="ECO:0000313" key="10">
    <source>
        <dbReference type="EMBL" id="CAH2354463.1"/>
    </source>
</evidence>
<gene>
    <name evidence="10" type="ORF">CLIB1423_16S03246</name>
</gene>
<sequence>MESQSTTVALAQLNALKSAGSRYDPADHEIDLQAIRSQPFSINEVGLEFSHFQKNLILKKLNFDALDDLEDLPAAAIFMFEKIQNLQLDDAIEILSETLIIHREDPNFSLENYEFIEKLVSYDGPKNDQSIDNVIEAATEEKENSPPGFDKNASSSILEQESVTFKQHGPYVIVDWELQIRLEAAVISYWSPYPEIRAVTDPFDDPSMPCETFRAYLCALIWTVIGSFVNEFFYHRNPPISLDTAVIQLFLYPSGKLCEFIFPKWGFTIPLPYMDNIEFELNPGPWSTKEQQFASIFYAVSAVTPYVDSNIYVQKLKIFYGDTWVTFGFQVLLILSTQFIGFGLAGLLRKFTIYPVKAMWPTILPTLALNRALVNPERKENIYGWTISRYKFFFICAASSFVWYWFPDFIFQALSTFNWMCWIKPYNFNLANITGSGIGMGLNPITTFDWNIINFNGALAVPWFSQFNQYIGSVIGFCAIVAVYYSNKWWTAYLPINSNHLFTNTGDDYDTSQVIGPNNDLDEDLYKAYGPAYFSAANIVVYASYFMLYLFGFFYQIIIDWRAMYASMKDLVMGFRDFKKPIYESFTDPHSRMMSKYKEVPDWVYLVVLLISFVLGILCVELFPTQTPVWGIVFAVVLNFVFLVPITSLFATTGFQFGLNVLVEICVGYMFPGKYLPLITLKAFGYNTGGQSLALIEDMKSSHYVKIPPRALFRGQMISTFVCAFMTLATISFETGGGVKDLCDPHQKNGFSCPQDVIYYSASIQYGLIGPKRFFDEEYPILRWCFLIGFLLVPVAVAIKWYGPKWLSKGFQPSAMIGGVMIYAPYNLAYYTPGLYASFAFMYLIKKKYTKWWEKYNYVLSGALQSGVAFSAVIIFFSCQYTNVVIDWWGNNVPFAGIDGGNGQQSLKNATTDAPDGYFGNRWGTFS</sequence>
<evidence type="ECO:0000256" key="5">
    <source>
        <dbReference type="ARBA" id="ARBA00022856"/>
    </source>
</evidence>
<protein>
    <submittedName>
        <fullName evidence="10">Oligopeptide transporter 2</fullName>
    </submittedName>
</protein>
<keyword evidence="3" id="KW-0813">Transport</keyword>
<dbReference type="InterPro" id="IPR004813">
    <property type="entry name" value="OPT"/>
</dbReference>
<feature type="transmembrane region" description="Helical" evidence="9">
    <location>
        <begin position="539"/>
        <end position="559"/>
    </location>
</feature>
<dbReference type="EMBL" id="CAKXYY010000016">
    <property type="protein sequence ID" value="CAH2354463.1"/>
    <property type="molecule type" value="Genomic_DNA"/>
</dbReference>
<evidence type="ECO:0000256" key="1">
    <source>
        <dbReference type="ARBA" id="ARBA00004141"/>
    </source>
</evidence>
<keyword evidence="11" id="KW-1185">Reference proteome</keyword>
<keyword evidence="7 9" id="KW-1133">Transmembrane helix</keyword>
<evidence type="ECO:0000256" key="3">
    <source>
        <dbReference type="ARBA" id="ARBA00022448"/>
    </source>
</evidence>
<comment type="similarity">
    <text evidence="2">Belongs to the oligopeptide OPT transporter family.</text>
</comment>
<feature type="transmembrane region" description="Helical" evidence="9">
    <location>
        <begin position="324"/>
        <end position="345"/>
    </location>
</feature>
<keyword evidence="5" id="KW-0571">Peptide transport</keyword>
<accession>A0A9P0QS16</accession>
<feature type="transmembrane region" description="Helical" evidence="9">
    <location>
        <begin position="781"/>
        <end position="803"/>
    </location>
</feature>
<dbReference type="InterPro" id="IPR004648">
    <property type="entry name" value="Oligpept_transpt"/>
</dbReference>
<evidence type="ECO:0000256" key="6">
    <source>
        <dbReference type="ARBA" id="ARBA00022927"/>
    </source>
</evidence>
<evidence type="ECO:0000313" key="11">
    <source>
        <dbReference type="Proteomes" id="UP000837801"/>
    </source>
</evidence>
<evidence type="ECO:0000256" key="9">
    <source>
        <dbReference type="SAM" id="Phobius"/>
    </source>
</evidence>
<dbReference type="Pfam" id="PF03169">
    <property type="entry name" value="OPT"/>
    <property type="match status" value="1"/>
</dbReference>
<feature type="transmembrane region" description="Helical" evidence="9">
    <location>
        <begin position="823"/>
        <end position="844"/>
    </location>
</feature>
<comment type="subcellular location">
    <subcellularLocation>
        <location evidence="1">Membrane</location>
        <topology evidence="1">Multi-pass membrane protein</topology>
    </subcellularLocation>
</comment>
<reference evidence="10" key="1">
    <citation type="submission" date="2022-03" db="EMBL/GenBank/DDBJ databases">
        <authorList>
            <person name="Legras J.-L."/>
            <person name="Devillers H."/>
            <person name="Grondin C."/>
        </authorList>
    </citation>
    <scope>NUCLEOTIDE SEQUENCE</scope>
    <source>
        <strain evidence="10">CLIB 1423</strain>
    </source>
</reference>
<evidence type="ECO:0000256" key="8">
    <source>
        <dbReference type="ARBA" id="ARBA00023136"/>
    </source>
</evidence>
<keyword evidence="4 9" id="KW-0812">Transmembrane</keyword>
<keyword evidence="8 9" id="KW-0472">Membrane</keyword>
<feature type="transmembrane region" description="Helical" evidence="9">
    <location>
        <begin position="390"/>
        <end position="406"/>
    </location>
</feature>
<dbReference type="NCBIfam" id="TIGR00727">
    <property type="entry name" value="ISP4_OPT"/>
    <property type="match status" value="1"/>
</dbReference>
<dbReference type="GO" id="GO:0035673">
    <property type="term" value="F:oligopeptide transmembrane transporter activity"/>
    <property type="evidence" value="ECO:0007669"/>
    <property type="project" value="InterPro"/>
</dbReference>
<dbReference type="GO" id="GO:0016020">
    <property type="term" value="C:membrane"/>
    <property type="evidence" value="ECO:0007669"/>
    <property type="project" value="UniProtKB-SubCell"/>
</dbReference>